<dbReference type="Proteomes" id="UP001153620">
    <property type="component" value="Chromosome 4"/>
</dbReference>
<dbReference type="Pfam" id="PF00089">
    <property type="entry name" value="Trypsin"/>
    <property type="match status" value="1"/>
</dbReference>
<dbReference type="InterPro" id="IPR001314">
    <property type="entry name" value="Peptidase_S1A"/>
</dbReference>
<gene>
    <name evidence="4" type="ORF">CHIRRI_LOCUS14540</name>
</gene>
<evidence type="ECO:0000256" key="1">
    <source>
        <dbReference type="ARBA" id="ARBA00024195"/>
    </source>
</evidence>
<evidence type="ECO:0000259" key="3">
    <source>
        <dbReference type="PROSITE" id="PS50240"/>
    </source>
</evidence>
<dbReference type="InterPro" id="IPR001254">
    <property type="entry name" value="Trypsin_dom"/>
</dbReference>
<dbReference type="PRINTS" id="PR00722">
    <property type="entry name" value="CHYMOTRYPSIN"/>
</dbReference>
<accession>A0A9N9WZC7</accession>
<feature type="signal peptide" evidence="2">
    <location>
        <begin position="1"/>
        <end position="17"/>
    </location>
</feature>
<protein>
    <recommendedName>
        <fullName evidence="3">Peptidase S1 domain-containing protein</fullName>
    </recommendedName>
</protein>
<dbReference type="GO" id="GO:0004252">
    <property type="term" value="F:serine-type endopeptidase activity"/>
    <property type="evidence" value="ECO:0007669"/>
    <property type="project" value="InterPro"/>
</dbReference>
<dbReference type="OrthoDB" id="5565075at2759"/>
<keyword evidence="5" id="KW-1185">Reference proteome</keyword>
<dbReference type="GO" id="GO:0006508">
    <property type="term" value="P:proteolysis"/>
    <property type="evidence" value="ECO:0007669"/>
    <property type="project" value="InterPro"/>
</dbReference>
<dbReference type="CDD" id="cd00190">
    <property type="entry name" value="Tryp_SPc"/>
    <property type="match status" value="1"/>
</dbReference>
<keyword evidence="2" id="KW-0732">Signal</keyword>
<evidence type="ECO:0000256" key="2">
    <source>
        <dbReference type="SAM" id="SignalP"/>
    </source>
</evidence>
<dbReference type="PANTHER" id="PTHR24260:SF136">
    <property type="entry name" value="GH08193P-RELATED"/>
    <property type="match status" value="1"/>
</dbReference>
<feature type="domain" description="Peptidase S1" evidence="3">
    <location>
        <begin position="58"/>
        <end position="296"/>
    </location>
</feature>
<reference evidence="4" key="1">
    <citation type="submission" date="2022-01" db="EMBL/GenBank/DDBJ databases">
        <authorList>
            <person name="King R."/>
        </authorList>
    </citation>
    <scope>NUCLEOTIDE SEQUENCE</scope>
</reference>
<name>A0A9N9WZC7_9DIPT</name>
<sequence length="297" mass="33069">MSLRFFVILCLLCGINAGYEEIDLSIIGAVEERPGFWDDKIPELKPHQIVSRLRSSRIVGGWEVKPHSHPYVVFMLSTYGPSTWRCSGSIISSTAILTAAHCPEGSTSSLVVSGVHNVNTIEETQQRRRIPSYDYKIHENYNPHNLQNDIAILFIRSYPITETREVQFVQLPYDYKKELFVGEMVSIVGWGRTCTLCQSSSVLRGSENYVIANEECLPYHTLFSDHQMCIRTEGARGACLGDAGGPYTLSRSGSTDRTAIQIGIHSVIAVGGCEADRPSGAVRLTYFLDWIDSNLKA</sequence>
<reference evidence="4" key="2">
    <citation type="submission" date="2022-10" db="EMBL/GenBank/DDBJ databases">
        <authorList>
            <consortium name="ENA_rothamsted_submissions"/>
            <consortium name="culmorum"/>
            <person name="King R."/>
        </authorList>
    </citation>
    <scope>NUCLEOTIDE SEQUENCE</scope>
</reference>
<dbReference type="InterPro" id="IPR009003">
    <property type="entry name" value="Peptidase_S1_PA"/>
</dbReference>
<dbReference type="SUPFAM" id="SSF50494">
    <property type="entry name" value="Trypsin-like serine proteases"/>
    <property type="match status" value="1"/>
</dbReference>
<dbReference type="InterPro" id="IPR051333">
    <property type="entry name" value="CLIP_Serine_Protease"/>
</dbReference>
<evidence type="ECO:0000313" key="4">
    <source>
        <dbReference type="EMBL" id="CAG9811733.1"/>
    </source>
</evidence>
<comment type="similarity">
    <text evidence="1">Belongs to the peptidase S1 family. CLIP subfamily.</text>
</comment>
<feature type="chain" id="PRO_5040193184" description="Peptidase S1 domain-containing protein" evidence="2">
    <location>
        <begin position="18"/>
        <end position="297"/>
    </location>
</feature>
<organism evidence="4 5">
    <name type="scientific">Chironomus riparius</name>
    <dbReference type="NCBI Taxonomy" id="315576"/>
    <lineage>
        <taxon>Eukaryota</taxon>
        <taxon>Metazoa</taxon>
        <taxon>Ecdysozoa</taxon>
        <taxon>Arthropoda</taxon>
        <taxon>Hexapoda</taxon>
        <taxon>Insecta</taxon>
        <taxon>Pterygota</taxon>
        <taxon>Neoptera</taxon>
        <taxon>Endopterygota</taxon>
        <taxon>Diptera</taxon>
        <taxon>Nematocera</taxon>
        <taxon>Chironomoidea</taxon>
        <taxon>Chironomidae</taxon>
        <taxon>Chironominae</taxon>
        <taxon>Chironomus</taxon>
    </lineage>
</organism>
<dbReference type="Gene3D" id="2.40.10.10">
    <property type="entry name" value="Trypsin-like serine proteases"/>
    <property type="match status" value="1"/>
</dbReference>
<proteinExistence type="inferred from homology"/>
<dbReference type="EMBL" id="OU895880">
    <property type="protein sequence ID" value="CAG9811733.1"/>
    <property type="molecule type" value="Genomic_DNA"/>
</dbReference>
<dbReference type="PROSITE" id="PS50240">
    <property type="entry name" value="TRYPSIN_DOM"/>
    <property type="match status" value="1"/>
</dbReference>
<dbReference type="PANTHER" id="PTHR24260">
    <property type="match status" value="1"/>
</dbReference>
<evidence type="ECO:0000313" key="5">
    <source>
        <dbReference type="Proteomes" id="UP001153620"/>
    </source>
</evidence>
<dbReference type="AlphaFoldDB" id="A0A9N9WZC7"/>
<dbReference type="InterPro" id="IPR043504">
    <property type="entry name" value="Peptidase_S1_PA_chymotrypsin"/>
</dbReference>
<dbReference type="InterPro" id="IPR018114">
    <property type="entry name" value="TRYPSIN_HIS"/>
</dbReference>
<dbReference type="PROSITE" id="PS00134">
    <property type="entry name" value="TRYPSIN_HIS"/>
    <property type="match status" value="1"/>
</dbReference>
<dbReference type="SMART" id="SM00020">
    <property type="entry name" value="Tryp_SPc"/>
    <property type="match status" value="1"/>
</dbReference>